<gene>
    <name evidence="12" type="ORF">ciss_01060</name>
</gene>
<evidence type="ECO:0000313" key="12">
    <source>
        <dbReference type="EMBL" id="GAV24173.1"/>
    </source>
</evidence>
<dbReference type="PROSITE" id="PS50109">
    <property type="entry name" value="HIS_KIN"/>
    <property type="match status" value="1"/>
</dbReference>
<dbReference type="Gene3D" id="1.10.287.130">
    <property type="match status" value="1"/>
</dbReference>
<evidence type="ECO:0000259" key="10">
    <source>
        <dbReference type="PROSITE" id="PS50109"/>
    </source>
</evidence>
<reference evidence="13" key="1">
    <citation type="submission" date="2016-12" db="EMBL/GenBank/DDBJ databases">
        <title>Draft Genome Sequences od Carboxydothermus pertinax and islandicus, Hydrogenogenic Carboxydotrophic Bacteria.</title>
        <authorList>
            <person name="Fukuyama Y."/>
            <person name="Ohmae K."/>
            <person name="Yoneda Y."/>
            <person name="Yoshida T."/>
            <person name="Sako Y."/>
        </authorList>
    </citation>
    <scope>NUCLEOTIDE SEQUENCE [LARGE SCALE GENOMIC DNA]</scope>
    <source>
        <strain evidence="13">SET</strain>
    </source>
</reference>
<keyword evidence="8" id="KW-0175">Coiled coil</keyword>
<evidence type="ECO:0000256" key="5">
    <source>
        <dbReference type="ARBA" id="ARBA00022679"/>
    </source>
</evidence>
<accession>A0A1L8CZ50</accession>
<feature type="coiled-coil region" evidence="8">
    <location>
        <begin position="261"/>
        <end position="291"/>
    </location>
</feature>
<feature type="domain" description="HAMP" evidence="11">
    <location>
        <begin position="177"/>
        <end position="229"/>
    </location>
</feature>
<dbReference type="OrthoDB" id="9796330at2"/>
<evidence type="ECO:0000259" key="11">
    <source>
        <dbReference type="PROSITE" id="PS50885"/>
    </source>
</evidence>
<dbReference type="PROSITE" id="PS50885">
    <property type="entry name" value="HAMP"/>
    <property type="match status" value="1"/>
</dbReference>
<evidence type="ECO:0000256" key="1">
    <source>
        <dbReference type="ARBA" id="ARBA00000085"/>
    </source>
</evidence>
<evidence type="ECO:0000256" key="3">
    <source>
        <dbReference type="ARBA" id="ARBA00012438"/>
    </source>
</evidence>
<keyword evidence="4" id="KW-0597">Phosphoprotein</keyword>
<dbReference type="CDD" id="cd00082">
    <property type="entry name" value="HisKA"/>
    <property type="match status" value="1"/>
</dbReference>
<dbReference type="Pfam" id="PF00512">
    <property type="entry name" value="HisKA"/>
    <property type="match status" value="1"/>
</dbReference>
<evidence type="ECO:0000256" key="6">
    <source>
        <dbReference type="ARBA" id="ARBA00022777"/>
    </source>
</evidence>
<dbReference type="Proteomes" id="UP000187338">
    <property type="component" value="Unassembled WGS sequence"/>
</dbReference>
<dbReference type="InterPro" id="IPR003594">
    <property type="entry name" value="HATPase_dom"/>
</dbReference>
<dbReference type="STRING" id="661089.ciss_01060"/>
<evidence type="ECO:0000256" key="7">
    <source>
        <dbReference type="ARBA" id="ARBA00023012"/>
    </source>
</evidence>
<proteinExistence type="predicted"/>
<dbReference type="GO" id="GO:0000155">
    <property type="term" value="F:phosphorelay sensor kinase activity"/>
    <property type="evidence" value="ECO:0007669"/>
    <property type="project" value="InterPro"/>
</dbReference>
<dbReference type="Pfam" id="PF00672">
    <property type="entry name" value="HAMP"/>
    <property type="match status" value="1"/>
</dbReference>
<dbReference type="CDD" id="cd06225">
    <property type="entry name" value="HAMP"/>
    <property type="match status" value="1"/>
</dbReference>
<dbReference type="SMART" id="SM00388">
    <property type="entry name" value="HisKA"/>
    <property type="match status" value="1"/>
</dbReference>
<dbReference type="Pfam" id="PF02518">
    <property type="entry name" value="HATPase_c"/>
    <property type="match status" value="1"/>
</dbReference>
<evidence type="ECO:0000313" key="13">
    <source>
        <dbReference type="Proteomes" id="UP000187338"/>
    </source>
</evidence>
<feature type="transmembrane region" description="Helical" evidence="9">
    <location>
        <begin position="158"/>
        <end position="176"/>
    </location>
</feature>
<keyword evidence="13" id="KW-1185">Reference proteome</keyword>
<keyword evidence="9" id="KW-0812">Transmembrane</keyword>
<dbReference type="PRINTS" id="PR00344">
    <property type="entry name" value="BCTRLSENSOR"/>
</dbReference>
<organism evidence="12 13">
    <name type="scientific">Carboxydothermus islandicus</name>
    <dbReference type="NCBI Taxonomy" id="661089"/>
    <lineage>
        <taxon>Bacteria</taxon>
        <taxon>Bacillati</taxon>
        <taxon>Bacillota</taxon>
        <taxon>Clostridia</taxon>
        <taxon>Thermoanaerobacterales</taxon>
        <taxon>Thermoanaerobacteraceae</taxon>
        <taxon>Carboxydothermus</taxon>
    </lineage>
</organism>
<dbReference type="InterPro" id="IPR003660">
    <property type="entry name" value="HAMP_dom"/>
</dbReference>
<evidence type="ECO:0000256" key="9">
    <source>
        <dbReference type="SAM" id="Phobius"/>
    </source>
</evidence>
<dbReference type="InterPro" id="IPR004358">
    <property type="entry name" value="Sig_transdc_His_kin-like_C"/>
</dbReference>
<dbReference type="SMART" id="SM00387">
    <property type="entry name" value="HATPase_c"/>
    <property type="match status" value="1"/>
</dbReference>
<keyword evidence="6" id="KW-0418">Kinase</keyword>
<dbReference type="FunFam" id="3.30.565.10:FF:000006">
    <property type="entry name" value="Sensor histidine kinase WalK"/>
    <property type="match status" value="1"/>
</dbReference>
<keyword evidence="7" id="KW-0902">Two-component regulatory system</keyword>
<dbReference type="InterPro" id="IPR003661">
    <property type="entry name" value="HisK_dim/P_dom"/>
</dbReference>
<dbReference type="RefSeq" id="WP_075864390.1">
    <property type="nucleotide sequence ID" value="NZ_BDJL01000001.1"/>
</dbReference>
<evidence type="ECO:0000256" key="2">
    <source>
        <dbReference type="ARBA" id="ARBA00004370"/>
    </source>
</evidence>
<dbReference type="GO" id="GO:0016020">
    <property type="term" value="C:membrane"/>
    <property type="evidence" value="ECO:0007669"/>
    <property type="project" value="UniProtKB-SubCell"/>
</dbReference>
<dbReference type="SUPFAM" id="SSF158472">
    <property type="entry name" value="HAMP domain-like"/>
    <property type="match status" value="1"/>
</dbReference>
<dbReference type="AlphaFoldDB" id="A0A1L8CZ50"/>
<keyword evidence="9" id="KW-0472">Membrane</keyword>
<dbReference type="SUPFAM" id="SSF55874">
    <property type="entry name" value="ATPase domain of HSP90 chaperone/DNA topoisomerase II/histidine kinase"/>
    <property type="match status" value="1"/>
</dbReference>
<dbReference type="SMART" id="SM00304">
    <property type="entry name" value="HAMP"/>
    <property type="match status" value="1"/>
</dbReference>
<comment type="caution">
    <text evidence="12">The sequence shown here is derived from an EMBL/GenBank/DDBJ whole genome shotgun (WGS) entry which is preliminary data.</text>
</comment>
<dbReference type="SUPFAM" id="SSF47384">
    <property type="entry name" value="Homodimeric domain of signal transducing histidine kinase"/>
    <property type="match status" value="1"/>
</dbReference>
<keyword evidence="9" id="KW-1133">Transmembrane helix</keyword>
<evidence type="ECO:0000256" key="4">
    <source>
        <dbReference type="ARBA" id="ARBA00022553"/>
    </source>
</evidence>
<dbReference type="CDD" id="cd00075">
    <property type="entry name" value="HATPase"/>
    <property type="match status" value="1"/>
</dbReference>
<comment type="subcellular location">
    <subcellularLocation>
        <location evidence="2">Membrane</location>
    </subcellularLocation>
</comment>
<dbReference type="PANTHER" id="PTHR43547">
    <property type="entry name" value="TWO-COMPONENT HISTIDINE KINASE"/>
    <property type="match status" value="1"/>
</dbReference>
<dbReference type="EMBL" id="BDJL01000001">
    <property type="protein sequence ID" value="GAV24173.1"/>
    <property type="molecule type" value="Genomic_DNA"/>
</dbReference>
<dbReference type="EC" id="2.7.13.3" evidence="3"/>
<name>A0A1L8CZ50_9THEO</name>
<comment type="catalytic activity">
    <reaction evidence="1">
        <text>ATP + protein L-histidine = ADP + protein N-phospho-L-histidine.</text>
        <dbReference type="EC" id="2.7.13.3"/>
    </reaction>
</comment>
<protein>
    <recommendedName>
        <fullName evidence="3">histidine kinase</fullName>
        <ecNumber evidence="3">2.7.13.3</ecNumber>
    </recommendedName>
</protein>
<dbReference type="Gene3D" id="6.10.340.10">
    <property type="match status" value="1"/>
</dbReference>
<feature type="domain" description="Histidine kinase" evidence="10">
    <location>
        <begin position="237"/>
        <end position="448"/>
    </location>
</feature>
<dbReference type="InterPro" id="IPR036890">
    <property type="entry name" value="HATPase_C_sf"/>
</dbReference>
<dbReference type="PANTHER" id="PTHR43547:SF2">
    <property type="entry name" value="HYBRID SIGNAL TRANSDUCTION HISTIDINE KINASE C"/>
    <property type="match status" value="1"/>
</dbReference>
<keyword evidence="5" id="KW-0808">Transferase</keyword>
<evidence type="ECO:0000256" key="8">
    <source>
        <dbReference type="SAM" id="Coils"/>
    </source>
</evidence>
<dbReference type="Gene3D" id="3.30.565.10">
    <property type="entry name" value="Histidine kinase-like ATPase, C-terminal domain"/>
    <property type="match status" value="1"/>
</dbReference>
<sequence length="448" mass="49433">MKITVKIIAALLIVAVLSVLVTSFFAVKEISDSFDFYVKQNVSARANVMLSYIGELYIAGGWEAVQAGLQMAHGRRAGGPRGPGGPRQERIIITAPDGTVVVDNNWEYLGQKEKDLPLKNGQEIYLNGQKIGTLYYQPFTVYGLLEESFISSVKKANFFGGLLAVAVALVLGFFLSQRLLAPLKALIAVVAKFSSKNLHLRAPETSNDEFGELARAFNRMAEALERNEKLRRQMIADIAHELRTPLSILQGNFELLLEKVIEADEETLHSLAEEVKRLSRLVEELRELSLAEAGELKILPVEVDVNQFFSEVAAPFTSLAEAKSISFETTLPGKGKKYTFDPDRIKQVVYNLLTNAFQYTGEGGKVKLEVKLLHRKLLIEVTDTGPGIPPEDLPYIFERFYRGEKSRSRATGGSGLGLAIAKSLVEAHGGKIWVESTEGQGTTFKVVI</sequence>
<dbReference type="InterPro" id="IPR036097">
    <property type="entry name" value="HisK_dim/P_sf"/>
</dbReference>
<dbReference type="InterPro" id="IPR005467">
    <property type="entry name" value="His_kinase_dom"/>
</dbReference>